<evidence type="ECO:0000313" key="1">
    <source>
        <dbReference type="EMBL" id="TNV70671.1"/>
    </source>
</evidence>
<evidence type="ECO:0000313" key="2">
    <source>
        <dbReference type="Proteomes" id="UP000785679"/>
    </source>
</evidence>
<dbReference type="Proteomes" id="UP000785679">
    <property type="component" value="Unassembled WGS sequence"/>
</dbReference>
<sequence length="120" mass="13723">MKKFDFNHIRIFQYDDDIETRASLQIDFLDALKSKLQQILQNIVANPNLIIQELFSIQLAGPDVAFAIIIIKVLYILSLQQIQIIIGQDDQNSITESLQISHARSLRSLSPAQQIQRGDF</sequence>
<name>A0A8J8SUC9_HALGN</name>
<proteinExistence type="predicted"/>
<dbReference type="EMBL" id="RRYP01034040">
    <property type="protein sequence ID" value="TNV70671.1"/>
    <property type="molecule type" value="Genomic_DNA"/>
</dbReference>
<comment type="caution">
    <text evidence="1">The sequence shown here is derived from an EMBL/GenBank/DDBJ whole genome shotgun (WGS) entry which is preliminary data.</text>
</comment>
<keyword evidence="2" id="KW-1185">Reference proteome</keyword>
<organism evidence="1 2">
    <name type="scientific">Halteria grandinella</name>
    <dbReference type="NCBI Taxonomy" id="5974"/>
    <lineage>
        <taxon>Eukaryota</taxon>
        <taxon>Sar</taxon>
        <taxon>Alveolata</taxon>
        <taxon>Ciliophora</taxon>
        <taxon>Intramacronucleata</taxon>
        <taxon>Spirotrichea</taxon>
        <taxon>Stichotrichia</taxon>
        <taxon>Sporadotrichida</taxon>
        <taxon>Halteriidae</taxon>
        <taxon>Halteria</taxon>
    </lineage>
</organism>
<accession>A0A8J8SUC9</accession>
<gene>
    <name evidence="1" type="ORF">FGO68_gene4476</name>
</gene>
<reference evidence="1" key="1">
    <citation type="submission" date="2019-06" db="EMBL/GenBank/DDBJ databases">
        <authorList>
            <person name="Zheng W."/>
        </authorList>
    </citation>
    <scope>NUCLEOTIDE SEQUENCE</scope>
    <source>
        <strain evidence="1">QDHG01</strain>
    </source>
</reference>
<dbReference type="AlphaFoldDB" id="A0A8J8SUC9"/>
<protein>
    <submittedName>
        <fullName evidence="1">Uncharacterized protein</fullName>
    </submittedName>
</protein>